<feature type="non-terminal residue" evidence="2">
    <location>
        <position position="1"/>
    </location>
</feature>
<dbReference type="Proteomes" id="UP000236291">
    <property type="component" value="Unassembled WGS sequence"/>
</dbReference>
<sequence>FITAIQCHYRRRKRSQRSRLSTAEHNTILSPVHDNATTRGPESDPRDGRETSISSDEEDVEVLTERRTGKCPQLKQEIPVDNAGQVTTLANSEIAALKQTTESVQAQGRRLDEQNERLAALERSRRRRKTNSPPRRHHATPSPPRQAAVKHRRPDLERVELTPRKRERTPPHREGRLSPGKKGKQEVPRRHSPQGLALMTKQGASCGYHRRNYRSRSPTPMPDDYSPRSSEDHSPNG</sequence>
<name>A0A2K3KJE8_TRIPR</name>
<feature type="region of interest" description="Disordered" evidence="1">
    <location>
        <begin position="121"/>
        <end position="237"/>
    </location>
</feature>
<feature type="non-terminal residue" evidence="2">
    <location>
        <position position="237"/>
    </location>
</feature>
<dbReference type="AlphaFoldDB" id="A0A2K3KJE8"/>
<protein>
    <submittedName>
        <fullName evidence="2">Uncharacterized protein</fullName>
    </submittedName>
</protein>
<evidence type="ECO:0000313" key="3">
    <source>
        <dbReference type="Proteomes" id="UP000236291"/>
    </source>
</evidence>
<feature type="compositionally biased region" description="Basic and acidic residues" evidence="1">
    <location>
        <begin position="225"/>
        <end position="237"/>
    </location>
</feature>
<organism evidence="2 3">
    <name type="scientific">Trifolium pratense</name>
    <name type="common">Red clover</name>
    <dbReference type="NCBI Taxonomy" id="57577"/>
    <lineage>
        <taxon>Eukaryota</taxon>
        <taxon>Viridiplantae</taxon>
        <taxon>Streptophyta</taxon>
        <taxon>Embryophyta</taxon>
        <taxon>Tracheophyta</taxon>
        <taxon>Spermatophyta</taxon>
        <taxon>Magnoliopsida</taxon>
        <taxon>eudicotyledons</taxon>
        <taxon>Gunneridae</taxon>
        <taxon>Pentapetalae</taxon>
        <taxon>rosids</taxon>
        <taxon>fabids</taxon>
        <taxon>Fabales</taxon>
        <taxon>Fabaceae</taxon>
        <taxon>Papilionoideae</taxon>
        <taxon>50 kb inversion clade</taxon>
        <taxon>NPAAA clade</taxon>
        <taxon>Hologalegina</taxon>
        <taxon>IRL clade</taxon>
        <taxon>Trifolieae</taxon>
        <taxon>Trifolium</taxon>
    </lineage>
</organism>
<feature type="compositionally biased region" description="Basic and acidic residues" evidence="1">
    <location>
        <begin position="154"/>
        <end position="176"/>
    </location>
</feature>
<feature type="compositionally biased region" description="Polar residues" evidence="1">
    <location>
        <begin position="23"/>
        <end position="40"/>
    </location>
</feature>
<dbReference type="EMBL" id="ASHM01098955">
    <property type="protein sequence ID" value="PNX66431.1"/>
    <property type="molecule type" value="Genomic_DNA"/>
</dbReference>
<reference evidence="2 3" key="1">
    <citation type="journal article" date="2014" name="Am. J. Bot.">
        <title>Genome assembly and annotation for red clover (Trifolium pratense; Fabaceae).</title>
        <authorList>
            <person name="Istvanek J."/>
            <person name="Jaros M."/>
            <person name="Krenek A."/>
            <person name="Repkova J."/>
        </authorList>
    </citation>
    <scope>NUCLEOTIDE SEQUENCE [LARGE SCALE GENOMIC DNA]</scope>
    <source>
        <strain evidence="3">cv. Tatra</strain>
        <tissue evidence="2">Young leaves</tissue>
    </source>
</reference>
<evidence type="ECO:0000313" key="2">
    <source>
        <dbReference type="EMBL" id="PNX66431.1"/>
    </source>
</evidence>
<feature type="compositionally biased region" description="Basic and acidic residues" evidence="1">
    <location>
        <begin position="41"/>
        <end position="50"/>
    </location>
</feature>
<accession>A0A2K3KJE8</accession>
<comment type="caution">
    <text evidence="2">The sequence shown here is derived from an EMBL/GenBank/DDBJ whole genome shotgun (WGS) entry which is preliminary data.</text>
</comment>
<gene>
    <name evidence="2" type="ORF">L195_g055090</name>
</gene>
<feature type="compositionally biased region" description="Basic residues" evidence="1">
    <location>
        <begin position="124"/>
        <end position="139"/>
    </location>
</feature>
<proteinExistence type="predicted"/>
<reference evidence="2 3" key="2">
    <citation type="journal article" date="2017" name="Front. Plant Sci.">
        <title>Gene Classification and Mining of Molecular Markers Useful in Red Clover (Trifolium pratense) Breeding.</title>
        <authorList>
            <person name="Istvanek J."/>
            <person name="Dluhosova J."/>
            <person name="Dluhos P."/>
            <person name="Patkova L."/>
            <person name="Nedelnik J."/>
            <person name="Repkova J."/>
        </authorList>
    </citation>
    <scope>NUCLEOTIDE SEQUENCE [LARGE SCALE GENOMIC DNA]</scope>
    <source>
        <strain evidence="3">cv. Tatra</strain>
        <tissue evidence="2">Young leaves</tissue>
    </source>
</reference>
<evidence type="ECO:0000256" key="1">
    <source>
        <dbReference type="SAM" id="MobiDB-lite"/>
    </source>
</evidence>
<feature type="region of interest" description="Disordered" evidence="1">
    <location>
        <begin position="12"/>
        <end position="76"/>
    </location>
</feature>